<gene>
    <name evidence="2" type="ORF">LTR97_000282</name>
</gene>
<protein>
    <recommendedName>
        <fullName evidence="1">ABM domain-containing protein</fullName>
    </recommendedName>
</protein>
<accession>A0AAN8A5P0</accession>
<comment type="caution">
    <text evidence="2">The sequence shown here is derived from an EMBL/GenBank/DDBJ whole genome shotgun (WGS) entry which is preliminary data.</text>
</comment>
<dbReference type="SUPFAM" id="SSF54909">
    <property type="entry name" value="Dimeric alpha+beta barrel"/>
    <property type="match status" value="1"/>
</dbReference>
<dbReference type="Pfam" id="PF03992">
    <property type="entry name" value="ABM"/>
    <property type="match status" value="1"/>
</dbReference>
<evidence type="ECO:0000313" key="2">
    <source>
        <dbReference type="EMBL" id="KAK5707744.1"/>
    </source>
</evidence>
<feature type="domain" description="ABM" evidence="1">
    <location>
        <begin position="6"/>
        <end position="77"/>
    </location>
</feature>
<sequence>MAETNPITLVAIVRIKDGKEARAKELWRMMHEDILANEFGRVAFRLHHQTDQPGTYIVIYEYASEAVRDEFMAKPLHVKVSTASKSEGLLVREVELGTDIRWVRPVEFQ</sequence>
<dbReference type="EMBL" id="JAVRQU010000001">
    <property type="protein sequence ID" value="KAK5707744.1"/>
    <property type="molecule type" value="Genomic_DNA"/>
</dbReference>
<dbReference type="Proteomes" id="UP001310594">
    <property type="component" value="Unassembled WGS sequence"/>
</dbReference>
<dbReference type="InterPro" id="IPR007138">
    <property type="entry name" value="ABM_dom"/>
</dbReference>
<dbReference type="InterPro" id="IPR011008">
    <property type="entry name" value="Dimeric_a/b-barrel"/>
</dbReference>
<organism evidence="2 3">
    <name type="scientific">Elasticomyces elasticus</name>
    <dbReference type="NCBI Taxonomy" id="574655"/>
    <lineage>
        <taxon>Eukaryota</taxon>
        <taxon>Fungi</taxon>
        <taxon>Dikarya</taxon>
        <taxon>Ascomycota</taxon>
        <taxon>Pezizomycotina</taxon>
        <taxon>Dothideomycetes</taxon>
        <taxon>Dothideomycetidae</taxon>
        <taxon>Mycosphaerellales</taxon>
        <taxon>Teratosphaeriaceae</taxon>
        <taxon>Elasticomyces</taxon>
    </lineage>
</organism>
<proteinExistence type="predicted"/>
<evidence type="ECO:0000259" key="1">
    <source>
        <dbReference type="Pfam" id="PF03992"/>
    </source>
</evidence>
<evidence type="ECO:0000313" key="3">
    <source>
        <dbReference type="Proteomes" id="UP001310594"/>
    </source>
</evidence>
<reference evidence="2" key="1">
    <citation type="submission" date="2023-08" db="EMBL/GenBank/DDBJ databases">
        <title>Black Yeasts Isolated from many extreme environments.</title>
        <authorList>
            <person name="Coleine C."/>
            <person name="Stajich J.E."/>
            <person name="Selbmann L."/>
        </authorList>
    </citation>
    <scope>NUCLEOTIDE SEQUENCE</scope>
    <source>
        <strain evidence="2">CCFEE 5810</strain>
    </source>
</reference>
<dbReference type="AlphaFoldDB" id="A0AAN8A5P0"/>
<name>A0AAN8A5P0_9PEZI</name>
<dbReference type="Gene3D" id="3.30.70.100">
    <property type="match status" value="1"/>
</dbReference>